<dbReference type="GO" id="GO:0003677">
    <property type="term" value="F:DNA binding"/>
    <property type="evidence" value="ECO:0007669"/>
    <property type="project" value="UniProtKB-KW"/>
</dbReference>
<dbReference type="PROSITE" id="PS50943">
    <property type="entry name" value="HTH_CROC1"/>
    <property type="match status" value="2"/>
</dbReference>
<proteinExistence type="predicted"/>
<feature type="domain" description="HTH cro/C1-type" evidence="2">
    <location>
        <begin position="99"/>
        <end position="153"/>
    </location>
</feature>
<dbReference type="InterPro" id="IPR001387">
    <property type="entry name" value="Cro/C1-type_HTH"/>
</dbReference>
<accession>A0A0K2CYW9</accession>
<dbReference type="Proteomes" id="UP000230952">
    <property type="component" value="Segment"/>
</dbReference>
<dbReference type="PANTHER" id="PTHR46558:SF11">
    <property type="entry name" value="HTH-TYPE TRANSCRIPTIONAL REGULATOR XRE"/>
    <property type="match status" value="1"/>
</dbReference>
<dbReference type="Pfam" id="PF01381">
    <property type="entry name" value="HTH_3"/>
    <property type="match status" value="2"/>
</dbReference>
<name>A0A0K2CYW9_9CAUD</name>
<reference evidence="3 4" key="1">
    <citation type="journal article" date="2015" name="Genome Announc.">
        <title>Complete Genome Sequences of Nine Phages Capable of Infecting Paenibacillus larvae, the Causative Agent of American Foulbrood Disease in Honeybees.</title>
        <authorList>
            <person name="Tsourkas P.K."/>
            <person name="Yost D.G."/>
            <person name="Krohn A."/>
            <person name="LeBlanc L."/>
            <person name="Zhang A."/>
            <person name="Stamereilers C."/>
            <person name="Amy P.S."/>
        </authorList>
    </citation>
    <scope>NUCLEOTIDE SEQUENCE [LARGE SCALE GENOMIC DNA]</scope>
</reference>
<dbReference type="SUPFAM" id="SSF47413">
    <property type="entry name" value="lambda repressor-like DNA-binding domains"/>
    <property type="match status" value="2"/>
</dbReference>
<sequence length="230" mass="26387">MIVLNNLEKKQMGLRIKKLREEKGLTQEELAEILKMKNRATVSSYEAGRSTPPSDVLRNLADIFNVSADYLLGRGGNDEFVTPPEDNQGGAVSEIGWAIKLERQSQDMTQKELGKQVGENQRQISSYELDLKPVPEHTLDKIMEVFGLSFPEFLAKYNMWDESIHPHFDGDANKQIAFEKAQERDALNDSYKEDIQTIAAHHDGEEWTEEELETLEKFKQFVLSQRKNRS</sequence>
<dbReference type="Gene3D" id="1.10.260.40">
    <property type="entry name" value="lambda repressor-like DNA-binding domains"/>
    <property type="match status" value="2"/>
</dbReference>
<gene>
    <name evidence="3" type="ORF">HAYLEY_38</name>
</gene>
<dbReference type="EMBL" id="KT361655">
    <property type="protein sequence ID" value="ALA12769.1"/>
    <property type="molecule type" value="Genomic_DNA"/>
</dbReference>
<dbReference type="InterPro" id="IPR010982">
    <property type="entry name" value="Lambda_DNA-bd_dom_sf"/>
</dbReference>
<keyword evidence="1" id="KW-0238">DNA-binding</keyword>
<dbReference type="CDD" id="cd00093">
    <property type="entry name" value="HTH_XRE"/>
    <property type="match status" value="2"/>
</dbReference>
<protein>
    <submittedName>
        <fullName evidence="3">Helix-turn-helix domain XRE family transcriptional regulator</fullName>
    </submittedName>
</protein>
<dbReference type="PANTHER" id="PTHR46558">
    <property type="entry name" value="TRACRIPTIONAL REGULATORY PROTEIN-RELATED-RELATED"/>
    <property type="match status" value="1"/>
</dbReference>
<evidence type="ECO:0000259" key="2">
    <source>
        <dbReference type="PROSITE" id="PS50943"/>
    </source>
</evidence>
<organism evidence="3 4">
    <name type="scientific">Paenibacillus phage Hayley</name>
    <dbReference type="NCBI Taxonomy" id="1702260"/>
    <lineage>
        <taxon>Viruses</taxon>
        <taxon>Duplodnaviria</taxon>
        <taxon>Heunggongvirae</taxon>
        <taxon>Uroviricota</taxon>
        <taxon>Caudoviricetes</taxon>
        <taxon>Gochnauervirinae</taxon>
        <taxon>Vegasvirus</taxon>
        <taxon>Vegasvirus vegas</taxon>
    </lineage>
</organism>
<evidence type="ECO:0000313" key="3">
    <source>
        <dbReference type="EMBL" id="ALA12769.1"/>
    </source>
</evidence>
<evidence type="ECO:0000313" key="4">
    <source>
        <dbReference type="Proteomes" id="UP000230952"/>
    </source>
</evidence>
<dbReference type="SMART" id="SM00530">
    <property type="entry name" value="HTH_XRE"/>
    <property type="match status" value="2"/>
</dbReference>
<feature type="domain" description="HTH cro/C1-type" evidence="2">
    <location>
        <begin position="16"/>
        <end position="71"/>
    </location>
</feature>
<evidence type="ECO:0000256" key="1">
    <source>
        <dbReference type="ARBA" id="ARBA00023125"/>
    </source>
</evidence>